<protein>
    <submittedName>
        <fullName evidence="1">DUF3987 domain-containing protein</fullName>
    </submittedName>
</protein>
<sequence length="535" mass="61674">MKQDNKNILENNTPVNDNDNASLNGHACLKAIPYEVALQQNGWGELKPIESALLPVEPFKMFLLPTSLMDYVYDVSDMQQSSIDFVAISALCGLAAVIGNGVRIAPKQHANWTIVPNLWGAIVGQPSTMKTPTMEAALAPLYAFQEEWYQEWVKQKKSQETKDILIELDKREKKKQACKALKDQDEEQALALLSQALENKKIDDDDTLNKRRLIVNDVTVEKLGELLRETPRGLLLVRDELSGFLANLERKEYQADRSFYLTAFNGNKPYTYDRIERGTIHISNATISVIGGIQPSRIIPIIQAMHHGTNNDGLLQRFQMLVFPDERKERDWVDRPPNQKAWESYQEVFRSLYDKPLGSPKHPMTIRFSADAQEMFREWWKNFQRTVKGGHFSASLQAHLLKMDKTIPTLALIFELCEGGRFEINRNALERALYWEKYLISHARRLYAAGDTLTAERAKLIVERCDCLQDVFTARDIYRRCWSSLKDKEAVKLALDLLCRCNYIREFPIEGNELGRRPDRRYEWHPLVKNNSIKQ</sequence>
<dbReference type="AlphaFoldDB" id="A0A5B9D144"/>
<gene>
    <name evidence="1" type="ORF">D1092_02710</name>
</gene>
<dbReference type="RefSeq" id="WP_120122076.1">
    <property type="nucleotide sequence ID" value="NZ_CP031844.2"/>
</dbReference>
<organism evidence="1 2">
    <name type="scientific">Bartonella krasnovii</name>
    <dbReference type="NCBI Taxonomy" id="2267275"/>
    <lineage>
        <taxon>Bacteria</taxon>
        <taxon>Pseudomonadati</taxon>
        <taxon>Pseudomonadota</taxon>
        <taxon>Alphaproteobacteria</taxon>
        <taxon>Hyphomicrobiales</taxon>
        <taxon>Bartonellaceae</taxon>
        <taxon>Bartonella</taxon>
    </lineage>
</organism>
<dbReference type="GeneID" id="71061063"/>
<proteinExistence type="predicted"/>
<dbReference type="OrthoDB" id="5453446at2"/>
<dbReference type="InterPro" id="IPR025048">
    <property type="entry name" value="DUF3987"/>
</dbReference>
<evidence type="ECO:0000313" key="1">
    <source>
        <dbReference type="EMBL" id="QEE11939.1"/>
    </source>
</evidence>
<evidence type="ECO:0000313" key="2">
    <source>
        <dbReference type="Proteomes" id="UP000321311"/>
    </source>
</evidence>
<dbReference type="Proteomes" id="UP000321311">
    <property type="component" value="Chromosome"/>
</dbReference>
<reference evidence="2" key="1">
    <citation type="submission" date="2019-07" db="EMBL/GenBank/DDBJ databases">
        <title>Bartonella kosoyii sp. nov. and Bartonella krasnovii sp. nov., two novel members of the Bartonella elizabethae complex sensu lato, isolated from black rats and wild desert rodent-fleas.</title>
        <authorList>
            <person name="Gutierrez R."/>
            <person name="Shalit T."/>
            <person name="Markus B."/>
            <person name="Yuan C."/>
            <person name="Nachum-Biala Y."/>
            <person name="Elad D."/>
            <person name="Harrus S."/>
        </authorList>
    </citation>
    <scope>NUCLEOTIDE SEQUENCE [LARGE SCALE GENOMIC DNA]</scope>
    <source>
        <strain evidence="2">OE 1-1</strain>
    </source>
</reference>
<dbReference type="Pfam" id="PF13148">
    <property type="entry name" value="DUF3987"/>
    <property type="match status" value="1"/>
</dbReference>
<accession>A0A5B9D144</accession>
<dbReference type="KEGG" id="barn:D1092_02710"/>
<name>A0A5B9D144_9HYPH</name>
<dbReference type="EMBL" id="CP031844">
    <property type="protein sequence ID" value="QEE11939.1"/>
    <property type="molecule type" value="Genomic_DNA"/>
</dbReference>